<proteinExistence type="predicted"/>
<dbReference type="EMBL" id="MN739955">
    <property type="protein sequence ID" value="QHT79814.1"/>
    <property type="molecule type" value="Genomic_DNA"/>
</dbReference>
<reference evidence="2" key="1">
    <citation type="journal article" date="2020" name="Nature">
        <title>Giant virus diversity and host interactions through global metagenomics.</title>
        <authorList>
            <person name="Schulz F."/>
            <person name="Roux S."/>
            <person name="Paez-Espino D."/>
            <person name="Jungbluth S."/>
            <person name="Walsh D.A."/>
            <person name="Denef V.J."/>
            <person name="McMahon K.D."/>
            <person name="Konstantinidis K.T."/>
            <person name="Eloe-Fadrosh E.A."/>
            <person name="Kyrpides N.C."/>
            <person name="Woyke T."/>
        </authorList>
    </citation>
    <scope>NUCLEOTIDE SEQUENCE</scope>
    <source>
        <strain evidence="2">GVMAG-M-3300023184-105</strain>
    </source>
</reference>
<feature type="transmembrane region" description="Helical" evidence="1">
    <location>
        <begin position="43"/>
        <end position="70"/>
    </location>
</feature>
<feature type="transmembrane region" description="Helical" evidence="1">
    <location>
        <begin position="12"/>
        <end position="31"/>
    </location>
</feature>
<evidence type="ECO:0000256" key="1">
    <source>
        <dbReference type="SAM" id="Phobius"/>
    </source>
</evidence>
<keyword evidence="1" id="KW-0812">Transmembrane</keyword>
<dbReference type="AlphaFoldDB" id="A0A6C0HH81"/>
<evidence type="ECO:0000313" key="2">
    <source>
        <dbReference type="EMBL" id="QHT79814.1"/>
    </source>
</evidence>
<protein>
    <submittedName>
        <fullName evidence="2">Uncharacterized protein</fullName>
    </submittedName>
</protein>
<keyword evidence="1" id="KW-0472">Membrane</keyword>
<accession>A0A6C0HH81</accession>
<keyword evidence="1" id="KW-1133">Transmembrane helix</keyword>
<sequence length="152" mass="17189">MKIPESLKSLSSVELVLFLAFVLYVILPINTPEYMKPFINSPIGLLFFFCVTVALFAYTNPILGVLYILVVYEALRRSSDTFKNPRAVVLEYEPSQRNKDSTLQKMNPVRNEKTVEEEVIAVRAPINKTPTIEIVQTSFKPVSKTIEGASPY</sequence>
<organism evidence="2">
    <name type="scientific">viral metagenome</name>
    <dbReference type="NCBI Taxonomy" id="1070528"/>
    <lineage>
        <taxon>unclassified sequences</taxon>
        <taxon>metagenomes</taxon>
        <taxon>organismal metagenomes</taxon>
    </lineage>
</organism>
<name>A0A6C0HH81_9ZZZZ</name>